<reference evidence="3 4" key="1">
    <citation type="submission" date="2023-06" db="EMBL/GenBank/DDBJ databases">
        <authorList>
            <person name="Yushchuk O."/>
            <person name="Binda E."/>
            <person name="Ruckert-Reed C."/>
            <person name="Fedorenko V."/>
            <person name="Kalinowski J."/>
            <person name="Marinelli F."/>
        </authorList>
    </citation>
    <scope>NUCLEOTIDE SEQUENCE [LARGE SCALE GENOMIC DNA]</scope>
    <source>
        <strain evidence="3 4">NRRL 3884</strain>
    </source>
</reference>
<evidence type="ECO:0000256" key="1">
    <source>
        <dbReference type="SAM" id="Coils"/>
    </source>
</evidence>
<dbReference type="Gene3D" id="1.10.10.10">
    <property type="entry name" value="Winged helix-like DNA-binding domain superfamily/Winged helix DNA-binding domain"/>
    <property type="match status" value="1"/>
</dbReference>
<name>A0ABY8WG17_9ACTN</name>
<organism evidence="3 4">
    <name type="scientific">Actinoplanes oblitus</name>
    <dbReference type="NCBI Taxonomy" id="3040509"/>
    <lineage>
        <taxon>Bacteria</taxon>
        <taxon>Bacillati</taxon>
        <taxon>Actinomycetota</taxon>
        <taxon>Actinomycetes</taxon>
        <taxon>Micromonosporales</taxon>
        <taxon>Micromonosporaceae</taxon>
        <taxon>Actinoplanes</taxon>
    </lineage>
</organism>
<dbReference type="SUPFAM" id="SSF46894">
    <property type="entry name" value="C-terminal effector domain of the bipartite response regulators"/>
    <property type="match status" value="1"/>
</dbReference>
<proteinExistence type="predicted"/>
<dbReference type="Proteomes" id="UP001240150">
    <property type="component" value="Chromosome"/>
</dbReference>
<keyword evidence="4" id="KW-1185">Reference proteome</keyword>
<feature type="domain" description="HTH luxR-type" evidence="2">
    <location>
        <begin position="248"/>
        <end position="305"/>
    </location>
</feature>
<evidence type="ECO:0000259" key="2">
    <source>
        <dbReference type="SMART" id="SM00421"/>
    </source>
</evidence>
<evidence type="ECO:0000313" key="3">
    <source>
        <dbReference type="EMBL" id="WIM96799.1"/>
    </source>
</evidence>
<feature type="coiled-coil region" evidence="1">
    <location>
        <begin position="67"/>
        <end position="101"/>
    </location>
</feature>
<evidence type="ECO:0000313" key="4">
    <source>
        <dbReference type="Proteomes" id="UP001240150"/>
    </source>
</evidence>
<dbReference type="InterPro" id="IPR016032">
    <property type="entry name" value="Sig_transdc_resp-reg_C-effctor"/>
</dbReference>
<dbReference type="SMART" id="SM00421">
    <property type="entry name" value="HTH_LUXR"/>
    <property type="match status" value="1"/>
</dbReference>
<dbReference type="RefSeq" id="WP_284918098.1">
    <property type="nucleotide sequence ID" value="NZ_CP126980.1"/>
</dbReference>
<dbReference type="InterPro" id="IPR036388">
    <property type="entry name" value="WH-like_DNA-bd_sf"/>
</dbReference>
<dbReference type="InterPro" id="IPR000792">
    <property type="entry name" value="Tscrpt_reg_LuxR_C"/>
</dbReference>
<gene>
    <name evidence="3" type="ORF">ACTOB_000266</name>
</gene>
<dbReference type="EMBL" id="CP126980">
    <property type="protein sequence ID" value="WIM96799.1"/>
    <property type="molecule type" value="Genomic_DNA"/>
</dbReference>
<protein>
    <recommendedName>
        <fullName evidence="2">HTH luxR-type domain-containing protein</fullName>
    </recommendedName>
</protein>
<keyword evidence="1" id="KW-0175">Coiled coil</keyword>
<accession>A0ABY8WG17</accession>
<sequence length="311" mass="34116">MSAGMISMLVDLLSDDGRHLYADLVGAGGRPLDELRERSAALQELIVHGLVWELPGPSPRVFAVSPVVAMRRLLNQEQRQVARAQRRLAERYAELELLEQHYPTELAEQTANIRVLPDAEAVMTAAHDLMTAARRQCHGVYGYPLGLLARTDVPASVSQRRLISPAHLEDAESRETVEIAAAGGMAFAVLPDLPSPMLVTESAALVRLTGDASLLIRDEGLRDSLDRLFDLLWRRALPVPDAAGPLPMEAPSAAQQQILRLAAAGLKDEAIARSLGRSVRWVRRHFELLEEMLGATNRMTLGITAARRGWV</sequence>